<evidence type="ECO:0000313" key="3">
    <source>
        <dbReference type="EMBL" id="MWR92227.1"/>
    </source>
</evidence>
<dbReference type="EMBL" id="WTQQ01001437">
    <property type="protein sequence ID" value="MWR92227.1"/>
    <property type="molecule type" value="Genomic_DNA"/>
</dbReference>
<dbReference type="Proteomes" id="UP000436482">
    <property type="component" value="Unassembled WGS sequence"/>
</dbReference>
<evidence type="ECO:0000313" key="1">
    <source>
        <dbReference type="EMBL" id="MWR17695.1"/>
    </source>
</evidence>
<evidence type="ECO:0000313" key="2">
    <source>
        <dbReference type="EMBL" id="MWR17698.1"/>
    </source>
</evidence>
<accession>A0A6D0IUL2</accession>
<name>A0A6D0IUL2_ECOLX</name>
<dbReference type="AlphaFoldDB" id="A0A6D0IUL2"/>
<evidence type="ECO:0000313" key="5">
    <source>
        <dbReference type="Proteomes" id="UP000436482"/>
    </source>
</evidence>
<reference evidence="4 5" key="1">
    <citation type="submission" date="2019-12" db="EMBL/GenBank/DDBJ databases">
        <title>Enteriobacteria Tanzani isolates_8377-8380.</title>
        <authorList>
            <person name="Subbiah M."/>
            <person name="Call D."/>
        </authorList>
    </citation>
    <scope>NUCLEOTIDE SEQUENCE [LARGE SCALE GENOMIC DNA]</scope>
    <source>
        <strain evidence="3 5">8379wE6</strain>
        <strain evidence="2 4">8380wG1</strain>
    </source>
</reference>
<evidence type="ECO:0000313" key="4">
    <source>
        <dbReference type="Proteomes" id="UP000430387"/>
    </source>
</evidence>
<dbReference type="GO" id="GO:0016301">
    <property type="term" value="F:kinase activity"/>
    <property type="evidence" value="ECO:0007669"/>
    <property type="project" value="UniProtKB-KW"/>
</dbReference>
<keyword evidence="2" id="KW-0808">Transferase</keyword>
<sequence length="40" mass="4783">LWKEINWLNLKQNILPTRERASLILTKSANHAVEEVRLRK</sequence>
<keyword evidence="2" id="KW-0418">Kinase</keyword>
<dbReference type="Gene3D" id="3.40.50.300">
    <property type="entry name" value="P-loop containing nucleotide triphosphate hydrolases"/>
    <property type="match status" value="1"/>
</dbReference>
<organism evidence="2 4">
    <name type="scientific">Escherichia coli</name>
    <dbReference type="NCBI Taxonomy" id="562"/>
    <lineage>
        <taxon>Bacteria</taxon>
        <taxon>Pseudomonadati</taxon>
        <taxon>Pseudomonadota</taxon>
        <taxon>Gammaproteobacteria</taxon>
        <taxon>Enterobacterales</taxon>
        <taxon>Enterobacteriaceae</taxon>
        <taxon>Escherichia</taxon>
    </lineage>
</organism>
<gene>
    <name evidence="3" type="ORF">GP979_28745</name>
    <name evidence="1" type="ORF">GQA06_28390</name>
    <name evidence="2" type="ORF">GQA06_28405</name>
</gene>
<dbReference type="EMBL" id="WTQJ01001924">
    <property type="protein sequence ID" value="MWR17698.1"/>
    <property type="molecule type" value="Genomic_DNA"/>
</dbReference>
<comment type="caution">
    <text evidence="2">The sequence shown here is derived from an EMBL/GenBank/DDBJ whole genome shotgun (WGS) entry which is preliminary data.</text>
</comment>
<dbReference type="Proteomes" id="UP000430387">
    <property type="component" value="Unassembled WGS sequence"/>
</dbReference>
<dbReference type="EMBL" id="WTQJ01001922">
    <property type="protein sequence ID" value="MWR17695.1"/>
    <property type="molecule type" value="Genomic_DNA"/>
</dbReference>
<proteinExistence type="predicted"/>
<protein>
    <submittedName>
        <fullName evidence="2">Pantothenate kinase</fullName>
    </submittedName>
</protein>
<feature type="non-terminal residue" evidence="2">
    <location>
        <position position="1"/>
    </location>
</feature>
<dbReference type="InterPro" id="IPR027417">
    <property type="entry name" value="P-loop_NTPase"/>
</dbReference>